<evidence type="ECO:0000256" key="3">
    <source>
        <dbReference type="ARBA" id="ARBA00022964"/>
    </source>
</evidence>
<evidence type="ECO:0000256" key="4">
    <source>
        <dbReference type="ARBA" id="ARBA00023002"/>
    </source>
</evidence>
<keyword evidence="5" id="KW-0408">Iron</keyword>
<keyword evidence="9" id="KW-1185">Reference proteome</keyword>
<dbReference type="GO" id="GO:0016702">
    <property type="term" value="F:oxidoreductase activity, acting on single donors with incorporation of molecular oxygen, incorporation of two atoms of oxygen"/>
    <property type="evidence" value="ECO:0007669"/>
    <property type="project" value="TreeGrafter"/>
</dbReference>
<evidence type="ECO:0000313" key="9">
    <source>
        <dbReference type="Proteomes" id="UP000436522"/>
    </source>
</evidence>
<dbReference type="EMBL" id="BLIV01000001">
    <property type="protein sequence ID" value="GFE48635.1"/>
    <property type="molecule type" value="Genomic_DNA"/>
</dbReference>
<gene>
    <name evidence="8" type="ORF">So717_03880</name>
</gene>
<dbReference type="PANTHER" id="PTHR11903">
    <property type="entry name" value="PROSTAGLANDIN G/H SYNTHASE"/>
    <property type="match status" value="1"/>
</dbReference>
<dbReference type="GO" id="GO:0006979">
    <property type="term" value="P:response to oxidative stress"/>
    <property type="evidence" value="ECO:0007669"/>
    <property type="project" value="InterPro"/>
</dbReference>
<feature type="region of interest" description="Disordered" evidence="7">
    <location>
        <begin position="204"/>
        <end position="257"/>
    </location>
</feature>
<keyword evidence="2" id="KW-0611">Plant defense</keyword>
<proteinExistence type="predicted"/>
<evidence type="ECO:0000256" key="6">
    <source>
        <dbReference type="PROSITE-ProRule" id="PRU00339"/>
    </source>
</evidence>
<reference evidence="8 9" key="1">
    <citation type="submission" date="2019-12" db="EMBL/GenBank/DDBJ databases">
        <title>Roseobacter cerasinus sp. nov., isolated from seawater around aquaculture.</title>
        <authorList>
            <person name="Muramatsu S."/>
            <person name="Takabe Y."/>
            <person name="Mori K."/>
            <person name="Takaichi S."/>
            <person name="Hanada S."/>
        </authorList>
    </citation>
    <scope>NUCLEOTIDE SEQUENCE [LARGE SCALE GENOMIC DNA]</scope>
    <source>
        <strain evidence="8 9">AI77</strain>
    </source>
</reference>
<dbReference type="InterPro" id="IPR010255">
    <property type="entry name" value="Haem_peroxidase_sf"/>
</dbReference>
<dbReference type="InterPro" id="IPR050783">
    <property type="entry name" value="Oxylipin_biosynth_metab"/>
</dbReference>
<keyword evidence="3" id="KW-0223">Dioxygenase</keyword>
<dbReference type="GO" id="GO:0004601">
    <property type="term" value="F:peroxidase activity"/>
    <property type="evidence" value="ECO:0007669"/>
    <property type="project" value="InterPro"/>
</dbReference>
<dbReference type="InterPro" id="IPR019791">
    <property type="entry name" value="Haem_peroxidase_animal"/>
</dbReference>
<dbReference type="SUPFAM" id="SSF48113">
    <property type="entry name" value="Heme-dependent peroxidases"/>
    <property type="match status" value="1"/>
</dbReference>
<dbReference type="AlphaFoldDB" id="A0A640VP27"/>
<keyword evidence="4" id="KW-0560">Oxidoreductase</keyword>
<dbReference type="Proteomes" id="UP000436522">
    <property type="component" value="Unassembled WGS sequence"/>
</dbReference>
<dbReference type="Pfam" id="PF03098">
    <property type="entry name" value="An_peroxidase"/>
    <property type="match status" value="1"/>
</dbReference>
<dbReference type="SUPFAM" id="SSF81901">
    <property type="entry name" value="HCP-like"/>
    <property type="match status" value="1"/>
</dbReference>
<dbReference type="PANTHER" id="PTHR11903:SF11">
    <property type="entry name" value="ALPHA-DIOXYGENASE 1"/>
    <property type="match status" value="1"/>
</dbReference>
<dbReference type="InterPro" id="IPR019734">
    <property type="entry name" value="TPR_rpt"/>
</dbReference>
<organism evidence="8 9">
    <name type="scientific">Roseobacter cerasinus</name>
    <dbReference type="NCBI Taxonomy" id="2602289"/>
    <lineage>
        <taxon>Bacteria</taxon>
        <taxon>Pseudomonadati</taxon>
        <taxon>Pseudomonadota</taxon>
        <taxon>Alphaproteobacteria</taxon>
        <taxon>Rhodobacterales</taxon>
        <taxon>Roseobacteraceae</taxon>
        <taxon>Roseobacter</taxon>
    </lineage>
</organism>
<dbReference type="InterPro" id="IPR037120">
    <property type="entry name" value="Haem_peroxidase_sf_animal"/>
</dbReference>
<evidence type="ECO:0000256" key="7">
    <source>
        <dbReference type="SAM" id="MobiDB-lite"/>
    </source>
</evidence>
<evidence type="ECO:0000256" key="1">
    <source>
        <dbReference type="ARBA" id="ARBA00022723"/>
    </source>
</evidence>
<feature type="compositionally biased region" description="Basic and acidic residues" evidence="7">
    <location>
        <begin position="204"/>
        <end position="219"/>
    </location>
</feature>
<sequence>MNDMSGCPVAAKHNQRVDFKSEDPLENINAGNFTTAIELYVERHENGDATAEDYALAAHAFRNVGDFLSAADWFEKAAQKEPSHKFAEFWSDQIAKNRVDGNSGAGVLRPNTLTKDYLETDPAKAYDGHKNAWVLCTDFKRPGDHIPEKSLLDKARNFKDSLVSLALGPVGAWANSGATPGNAGRWTQRKLGILRLAALGDARTQMEKGERDPDGERGDIVGQLPKGATPKWADSGFSPDGAHLDTRFGPGEGRVGQEFVDHGLTEGYRPEDQSQNPELPSEADVVKAFGYRDGKTIEAMTASFHAAAHLQQLVHDVAQTAPDNALKHAIPIDPNSEWAALGVKFDWSRSDAPHALRADGEGMHGTTVWWDMSHLYGSDIETLAEVRSRPDGTPVPGGKLYLEETEDDGSGGFLPLKEVPVGEDGQLQKQIVTGFGRNMTAPLEAEHTLYARHHNWVADVLKERYPDWSDNQIFQIARRVITMTYVKIHTGTWTHTLFANEAVVNGLNANLFGRAERKLPHFDKKIYRPEQGTDPVAHGIAAGKVEKNKPEIKGNFFSKAYRFGHQIWVDQLKCPPIGEIAQDGTREVNMMNLRELDGHQFLKNEGLGAVYYYMMNTRLGAPVAGNTADFFRNMATEEGVMNMLEQEIRKDRQRGTPSWTDYQRAHNIPPSKTWEHLFLDPSSKTSKATIAKLEKLYPAGIETLDAIIGLTLNEHKPDGLAITNEGFQTFVQEATSRIRKNPYLTEKWRPDEVSWTAINLVEAVDKEKLLYLHCPELRDWLETRKTVNTYEYVGTSAAEAPDEHPLESNGIIIWGKQHIRDMGLGDPWKAAHFDENVPNQLIRVAHGETVYIVDITDGAVFADLEGEGRVFARDILTKDPDGVTRADLIAAAKAILDEKKYPWPGYQSPGHPGFVSEWILTQKEVNQLRGYRKDEKREGVQLKLTDMEKHILPFNLGDDLARAGLRENLKGWQTFETSGFRALFLTLGSTFKFGGLKNLLLGRGIPLDEMAKRRPSKRTMVYDENGMIDEGLLADYMRTLTGMAAKHGDDLIPEKEFMAFLEGKKALDDLTTKQWESFFRMLGRAGQPAAIRPADFEGLYRNTLLPEMFERFASP</sequence>
<dbReference type="PROSITE" id="PS50292">
    <property type="entry name" value="PEROXIDASE_3"/>
    <property type="match status" value="1"/>
</dbReference>
<evidence type="ECO:0000256" key="5">
    <source>
        <dbReference type="ARBA" id="ARBA00023004"/>
    </source>
</evidence>
<name>A0A640VP27_9RHOB</name>
<keyword evidence="6" id="KW-0802">TPR repeat</keyword>
<protein>
    <submittedName>
        <fullName evidence="8">Uncharacterized protein</fullName>
    </submittedName>
</protein>
<dbReference type="GO" id="GO:0006631">
    <property type="term" value="P:fatty acid metabolic process"/>
    <property type="evidence" value="ECO:0007669"/>
    <property type="project" value="UniProtKB-ARBA"/>
</dbReference>
<accession>A0A640VP27</accession>
<feature type="repeat" description="TPR" evidence="6">
    <location>
        <begin position="51"/>
        <end position="84"/>
    </location>
</feature>
<dbReference type="PROSITE" id="PS50005">
    <property type="entry name" value="TPR"/>
    <property type="match status" value="1"/>
</dbReference>
<dbReference type="GO" id="GO:0046872">
    <property type="term" value="F:metal ion binding"/>
    <property type="evidence" value="ECO:0007669"/>
    <property type="project" value="UniProtKB-KW"/>
</dbReference>
<keyword evidence="1" id="KW-0479">Metal-binding</keyword>
<evidence type="ECO:0000256" key="2">
    <source>
        <dbReference type="ARBA" id="ARBA00022821"/>
    </source>
</evidence>
<comment type="caution">
    <text evidence="8">The sequence shown here is derived from an EMBL/GenBank/DDBJ whole genome shotgun (WGS) entry which is preliminary data.</text>
</comment>
<dbReference type="GO" id="GO:0020037">
    <property type="term" value="F:heme binding"/>
    <property type="evidence" value="ECO:0007669"/>
    <property type="project" value="InterPro"/>
</dbReference>
<dbReference type="Gene3D" id="1.10.640.10">
    <property type="entry name" value="Haem peroxidase domain superfamily, animal type"/>
    <property type="match status" value="1"/>
</dbReference>
<dbReference type="GO" id="GO:0006952">
    <property type="term" value="P:defense response"/>
    <property type="evidence" value="ECO:0007669"/>
    <property type="project" value="UniProtKB-KW"/>
</dbReference>
<evidence type="ECO:0000313" key="8">
    <source>
        <dbReference type="EMBL" id="GFE48635.1"/>
    </source>
</evidence>